<keyword evidence="17" id="KW-1185">Reference proteome</keyword>
<accession>A0A0L0DL31</accession>
<evidence type="ECO:0000256" key="4">
    <source>
        <dbReference type="ARBA" id="ARBA00022679"/>
    </source>
</evidence>
<dbReference type="PANTHER" id="PTHR45814">
    <property type="entry name" value="HISTONE-LYSINE N-METHYLTRANSFERASE SETD1"/>
    <property type="match status" value="1"/>
</dbReference>
<feature type="compositionally biased region" description="Acidic residues" evidence="12">
    <location>
        <begin position="617"/>
        <end position="626"/>
    </location>
</feature>
<feature type="compositionally biased region" description="Polar residues" evidence="12">
    <location>
        <begin position="260"/>
        <end position="269"/>
    </location>
</feature>
<feature type="compositionally biased region" description="Pro residues" evidence="12">
    <location>
        <begin position="297"/>
        <end position="335"/>
    </location>
</feature>
<feature type="domain" description="SET" evidence="14">
    <location>
        <begin position="962"/>
        <end position="1079"/>
    </location>
</feature>
<dbReference type="SMART" id="SM00317">
    <property type="entry name" value="SET"/>
    <property type="match status" value="1"/>
</dbReference>
<dbReference type="Pfam" id="PF00856">
    <property type="entry name" value="SET"/>
    <property type="match status" value="1"/>
</dbReference>
<evidence type="ECO:0000256" key="1">
    <source>
        <dbReference type="ARBA" id="ARBA00004123"/>
    </source>
</evidence>
<gene>
    <name evidence="16" type="ORF">AMSG_09203</name>
</gene>
<dbReference type="GO" id="GO:0140999">
    <property type="term" value="F:histone H3K4 trimethyltransferase activity"/>
    <property type="evidence" value="ECO:0007669"/>
    <property type="project" value="UniProtKB-EC"/>
</dbReference>
<dbReference type="STRING" id="461836.A0A0L0DL31"/>
<dbReference type="PROSITE" id="PS50280">
    <property type="entry name" value="SET"/>
    <property type="match status" value="1"/>
</dbReference>
<dbReference type="PROSITE" id="PS50102">
    <property type="entry name" value="RRM"/>
    <property type="match status" value="1"/>
</dbReference>
<evidence type="ECO:0000313" key="16">
    <source>
        <dbReference type="EMBL" id="KNC53022.1"/>
    </source>
</evidence>
<evidence type="ECO:0000256" key="6">
    <source>
        <dbReference type="ARBA" id="ARBA00022853"/>
    </source>
</evidence>
<evidence type="ECO:0000256" key="2">
    <source>
        <dbReference type="ARBA" id="ARBA00012182"/>
    </source>
</evidence>
<dbReference type="SMART" id="SM00508">
    <property type="entry name" value="PostSET"/>
    <property type="match status" value="1"/>
</dbReference>
<feature type="compositionally biased region" description="Low complexity" evidence="12">
    <location>
        <begin position="349"/>
        <end position="361"/>
    </location>
</feature>
<dbReference type="EMBL" id="GL349477">
    <property type="protein sequence ID" value="KNC53022.1"/>
    <property type="molecule type" value="Genomic_DNA"/>
</dbReference>
<dbReference type="SUPFAM" id="SSF82199">
    <property type="entry name" value="SET domain"/>
    <property type="match status" value="1"/>
</dbReference>
<evidence type="ECO:0000259" key="13">
    <source>
        <dbReference type="PROSITE" id="PS50102"/>
    </source>
</evidence>
<dbReference type="InterPro" id="IPR044570">
    <property type="entry name" value="Set1-like"/>
</dbReference>
<feature type="compositionally biased region" description="Low complexity" evidence="12">
    <location>
        <begin position="386"/>
        <end position="400"/>
    </location>
</feature>
<feature type="region of interest" description="Disordered" evidence="12">
    <location>
        <begin position="260"/>
        <end position="400"/>
    </location>
</feature>
<keyword evidence="7" id="KW-0539">Nucleus</keyword>
<dbReference type="GO" id="GO:0048188">
    <property type="term" value="C:Set1C/COMPASS complex"/>
    <property type="evidence" value="ECO:0007669"/>
    <property type="project" value="TreeGrafter"/>
</dbReference>
<reference evidence="16 17" key="1">
    <citation type="submission" date="2010-05" db="EMBL/GenBank/DDBJ databases">
        <title>The Genome Sequence of Thecamonas trahens ATCC 50062.</title>
        <authorList>
            <consortium name="The Broad Institute Genome Sequencing Platform"/>
            <person name="Russ C."/>
            <person name="Cuomo C."/>
            <person name="Shea T."/>
            <person name="Young S.K."/>
            <person name="Zeng Q."/>
            <person name="Koehrsen M."/>
            <person name="Haas B."/>
            <person name="Borodovsky M."/>
            <person name="Guigo R."/>
            <person name="Alvarado L."/>
            <person name="Berlin A."/>
            <person name="Bochicchio J."/>
            <person name="Borenstein D."/>
            <person name="Chapman S."/>
            <person name="Chen Z."/>
            <person name="Freedman E."/>
            <person name="Gellesch M."/>
            <person name="Goldberg J."/>
            <person name="Griggs A."/>
            <person name="Gujja S."/>
            <person name="Heilman E."/>
            <person name="Heiman D."/>
            <person name="Hepburn T."/>
            <person name="Howarth C."/>
            <person name="Jen D."/>
            <person name="Larson L."/>
            <person name="Mehta T."/>
            <person name="Park D."/>
            <person name="Pearson M."/>
            <person name="Roberts A."/>
            <person name="Saif S."/>
            <person name="Shenoy N."/>
            <person name="Sisk P."/>
            <person name="Stolte C."/>
            <person name="Sykes S."/>
            <person name="Thomson T."/>
            <person name="Walk T."/>
            <person name="White J."/>
            <person name="Yandava C."/>
            <person name="Burger G."/>
            <person name="Gray M.W."/>
            <person name="Holland P.W.H."/>
            <person name="King N."/>
            <person name="Lang F.B.F."/>
            <person name="Roger A.J."/>
            <person name="Ruiz-Trillo I."/>
            <person name="Lander E."/>
            <person name="Nusbaum C."/>
        </authorList>
    </citation>
    <scope>NUCLEOTIDE SEQUENCE [LARGE SCALE GENOMIC DNA]</scope>
    <source>
        <strain evidence="16 17">ATCC 50062</strain>
    </source>
</reference>
<dbReference type="CDD" id="cd00590">
    <property type="entry name" value="RRM_SF"/>
    <property type="match status" value="1"/>
</dbReference>
<dbReference type="CDD" id="cd10518">
    <property type="entry name" value="SET_SETD1-like"/>
    <property type="match status" value="1"/>
</dbReference>
<dbReference type="InterPro" id="IPR003616">
    <property type="entry name" value="Post-SET_dom"/>
</dbReference>
<keyword evidence="6" id="KW-0156">Chromatin regulator</keyword>
<dbReference type="RefSeq" id="XP_013754908.1">
    <property type="nucleotide sequence ID" value="XM_013899454.1"/>
</dbReference>
<dbReference type="InterPro" id="IPR012677">
    <property type="entry name" value="Nucleotide-bd_a/b_plait_sf"/>
</dbReference>
<evidence type="ECO:0000256" key="11">
    <source>
        <dbReference type="PROSITE-ProRule" id="PRU00176"/>
    </source>
</evidence>
<evidence type="ECO:0000256" key="3">
    <source>
        <dbReference type="ARBA" id="ARBA00022603"/>
    </source>
</evidence>
<comment type="catalytic activity">
    <reaction evidence="10">
        <text>N(6),N(6)-dimethyl-L-lysyl(4)-[histone H3] + S-adenosyl-L-methionine = N(6),N(6),N(6)-trimethyl-L-lysyl(4)-[histone H3] + S-adenosyl-L-homocysteine + H(+)</text>
        <dbReference type="Rhea" id="RHEA:60272"/>
        <dbReference type="Rhea" id="RHEA-COMP:15537"/>
        <dbReference type="Rhea" id="RHEA-COMP:15540"/>
        <dbReference type="ChEBI" id="CHEBI:15378"/>
        <dbReference type="ChEBI" id="CHEBI:57856"/>
        <dbReference type="ChEBI" id="CHEBI:59789"/>
        <dbReference type="ChEBI" id="CHEBI:61961"/>
        <dbReference type="ChEBI" id="CHEBI:61976"/>
    </reaction>
</comment>
<dbReference type="GO" id="GO:0003723">
    <property type="term" value="F:RNA binding"/>
    <property type="evidence" value="ECO:0007669"/>
    <property type="project" value="UniProtKB-UniRule"/>
</dbReference>
<keyword evidence="3" id="KW-0489">Methyltransferase</keyword>
<feature type="compositionally biased region" description="Basic residues" evidence="12">
    <location>
        <begin position="768"/>
        <end position="778"/>
    </location>
</feature>
<feature type="compositionally biased region" description="Low complexity" evidence="12">
    <location>
        <begin position="279"/>
        <end position="296"/>
    </location>
</feature>
<evidence type="ECO:0000259" key="14">
    <source>
        <dbReference type="PROSITE" id="PS50280"/>
    </source>
</evidence>
<feature type="region of interest" description="Disordered" evidence="12">
    <location>
        <begin position="604"/>
        <end position="703"/>
    </location>
</feature>
<keyword evidence="4" id="KW-0808">Transferase</keyword>
<evidence type="ECO:0000256" key="5">
    <source>
        <dbReference type="ARBA" id="ARBA00022691"/>
    </source>
</evidence>
<evidence type="ECO:0000256" key="12">
    <source>
        <dbReference type="SAM" id="MobiDB-lite"/>
    </source>
</evidence>
<evidence type="ECO:0000256" key="8">
    <source>
        <dbReference type="ARBA" id="ARBA00047571"/>
    </source>
</evidence>
<name>A0A0L0DL31_THETB</name>
<dbReference type="PROSITE" id="PS50868">
    <property type="entry name" value="POST_SET"/>
    <property type="match status" value="1"/>
</dbReference>
<dbReference type="EC" id="2.1.1.354" evidence="2"/>
<feature type="domain" description="Post-SET" evidence="15">
    <location>
        <begin position="1085"/>
        <end position="1101"/>
    </location>
</feature>
<dbReference type="eggNOG" id="KOG1080">
    <property type="taxonomic scope" value="Eukaryota"/>
</dbReference>
<keyword evidence="5" id="KW-0949">S-adenosyl-L-methionine</keyword>
<dbReference type="Proteomes" id="UP000054408">
    <property type="component" value="Unassembled WGS sequence"/>
</dbReference>
<feature type="compositionally biased region" description="Basic and acidic residues" evidence="12">
    <location>
        <begin position="604"/>
        <end position="616"/>
    </location>
</feature>
<dbReference type="GO" id="GO:0032259">
    <property type="term" value="P:methylation"/>
    <property type="evidence" value="ECO:0007669"/>
    <property type="project" value="UniProtKB-KW"/>
</dbReference>
<evidence type="ECO:0000313" key="17">
    <source>
        <dbReference type="Proteomes" id="UP000054408"/>
    </source>
</evidence>
<organism evidence="16 17">
    <name type="scientific">Thecamonas trahens ATCC 50062</name>
    <dbReference type="NCBI Taxonomy" id="461836"/>
    <lineage>
        <taxon>Eukaryota</taxon>
        <taxon>Apusozoa</taxon>
        <taxon>Apusomonadida</taxon>
        <taxon>Apusomonadidae</taxon>
        <taxon>Thecamonas</taxon>
    </lineage>
</organism>
<dbReference type="AlphaFoldDB" id="A0A0L0DL31"/>
<feature type="domain" description="RRM" evidence="13">
    <location>
        <begin position="148"/>
        <end position="228"/>
    </location>
</feature>
<feature type="region of interest" description="Disordered" evidence="12">
    <location>
        <begin position="748"/>
        <end position="789"/>
    </location>
</feature>
<sequence>MMPYGGGEYDDHMPQAPHSVIPLDISVRKAEVNAKLDPVPIRTIRVYKAEPDEDDISLTERTFVSPVLGGDWKRVSIRYPLALRDIVRFRVNGMAGNDEVTAAAAAPRPADPRDGHYPLKGARRLVHRPTIPRWARRGGLQRSAATAMDVLVSGLPNDTAEAAIGQNMARAGDIVRVNMIPYLADPTTFSGVAVVTYADHSGANAAVRMFRHTPLLHSPDVSVVLDPTGTFTTRVVNAANDAHAPVRGLDHSLVAGPDSHFSTVASTASRPPLPPGQAPLPSSGIQDRIAAILGAAPPLPPGPAPPLPPDSAPLPETPAPPLPPGPAPPPHPPPLADNELGGDEDGEVSDSGSSSLSLSDLRASPQHVATMPSDDDDTAMDESSDAEVAPLPSATASAPPARALLPPRMLFLRALSWSQSTPLLHMVETLDKSSSGARLFFTAAGDVVVGLARREDSMALISANNTSDHTMFVPYMKSPDAQLGELDLAPVRRRPPLPHAPDLLAALKTKLHTSVMSAVMRQTVEKPVIAHQKSETKARAPAAPALSAMPAPALDGSDARDVLPIASLASIQVQLTDEQRKEVDARAAAVKRRRARILRERAAAAERTRKLTRRNDEDDDDLEGFLDDGPLSDSEGDASFASYSDADDDDESGSYSDDGTSRWRKATAGDALEIGDHTSTVAPRKKRRRVLRSESDSGDAEADLKQLARSLARSSASRRHRRRDDTVGGFIVNDDFVEMYSYSGYETDEEQPAVKPERRRANCACQPPRKRKRKRKRVHGVERMSPVPVDGPDAGAVAAGSAVRARLPVFGALDAEDTRYLAAYMASCGPELAAVFDVDSVLNAAATDRVSQPEIVDLPPPPGGCARSAGYVKSEGPKDKSAIYMPRSAAASGQGDAAGPKRLEAAAAAGAAEAAAAGVKGGNTTRSNRSKARHMVHALESTLGVRPSDFGLGVDTLTTRKRRLRFDRSFIHSYGLFSEEDIEEGGFIIEYVGEVIPALVAEVREADYEKRGIGSSYLFRINKDHVIDATFKGSVARFINHSCDPSAVAKIVTLDGQPRIVIYARRKIFAGEEVTFDYKFPREDDKIPCLCGAATCRGSLN</sequence>
<dbReference type="InterPro" id="IPR035979">
    <property type="entry name" value="RBD_domain_sf"/>
</dbReference>
<evidence type="ECO:0000256" key="9">
    <source>
        <dbReference type="ARBA" id="ARBA00047583"/>
    </source>
</evidence>
<dbReference type="Gene3D" id="3.30.70.330">
    <property type="match status" value="1"/>
</dbReference>
<comment type="catalytic activity">
    <reaction evidence="8">
        <text>L-lysyl(4)-[histone H3] + 3 S-adenosyl-L-methionine = N(6),N(6),N(6)-trimethyl-L-lysyl(4)-[histone H3] + 3 S-adenosyl-L-homocysteine + 3 H(+)</text>
        <dbReference type="Rhea" id="RHEA:60260"/>
        <dbReference type="Rhea" id="RHEA-COMP:15537"/>
        <dbReference type="Rhea" id="RHEA-COMP:15547"/>
        <dbReference type="ChEBI" id="CHEBI:15378"/>
        <dbReference type="ChEBI" id="CHEBI:29969"/>
        <dbReference type="ChEBI" id="CHEBI:57856"/>
        <dbReference type="ChEBI" id="CHEBI:59789"/>
        <dbReference type="ChEBI" id="CHEBI:61961"/>
        <dbReference type="EC" id="2.1.1.354"/>
    </reaction>
</comment>
<evidence type="ECO:0000259" key="15">
    <source>
        <dbReference type="PROSITE" id="PS50868"/>
    </source>
</evidence>
<evidence type="ECO:0000256" key="10">
    <source>
        <dbReference type="ARBA" id="ARBA00049129"/>
    </source>
</evidence>
<dbReference type="InterPro" id="IPR046341">
    <property type="entry name" value="SET_dom_sf"/>
</dbReference>
<dbReference type="Gene3D" id="2.170.270.10">
    <property type="entry name" value="SET domain"/>
    <property type="match status" value="1"/>
</dbReference>
<dbReference type="InterPro" id="IPR000504">
    <property type="entry name" value="RRM_dom"/>
</dbReference>
<dbReference type="Pfam" id="PF00076">
    <property type="entry name" value="RRM_1"/>
    <property type="match status" value="1"/>
</dbReference>
<feature type="compositionally biased region" description="Acidic residues" evidence="12">
    <location>
        <begin position="373"/>
        <end position="385"/>
    </location>
</feature>
<proteinExistence type="predicted"/>
<protein>
    <recommendedName>
        <fullName evidence="2">[histone H3]-lysine(4) N-trimethyltransferase</fullName>
        <ecNumber evidence="2">2.1.1.354</ecNumber>
    </recommendedName>
</protein>
<comment type="catalytic activity">
    <reaction evidence="9">
        <text>N(6)-methyl-L-lysyl(4)-[histone H3] + S-adenosyl-L-methionine = N(6),N(6)-dimethyl-L-lysyl(4)-[histone H3] + S-adenosyl-L-homocysteine + H(+)</text>
        <dbReference type="Rhea" id="RHEA:60268"/>
        <dbReference type="Rhea" id="RHEA-COMP:15540"/>
        <dbReference type="Rhea" id="RHEA-COMP:15543"/>
        <dbReference type="ChEBI" id="CHEBI:15378"/>
        <dbReference type="ChEBI" id="CHEBI:57856"/>
        <dbReference type="ChEBI" id="CHEBI:59789"/>
        <dbReference type="ChEBI" id="CHEBI:61929"/>
        <dbReference type="ChEBI" id="CHEBI:61976"/>
    </reaction>
</comment>
<dbReference type="OrthoDB" id="308383at2759"/>
<comment type="subcellular location">
    <subcellularLocation>
        <location evidence="1">Nucleus</location>
    </subcellularLocation>
</comment>
<dbReference type="SUPFAM" id="SSF54928">
    <property type="entry name" value="RNA-binding domain, RBD"/>
    <property type="match status" value="1"/>
</dbReference>
<dbReference type="PANTHER" id="PTHR45814:SF2">
    <property type="entry name" value="HISTONE-LYSINE N-METHYLTRANSFERASE SETD1"/>
    <property type="match status" value="1"/>
</dbReference>
<evidence type="ECO:0000256" key="7">
    <source>
        <dbReference type="ARBA" id="ARBA00023242"/>
    </source>
</evidence>
<dbReference type="InterPro" id="IPR001214">
    <property type="entry name" value="SET_dom"/>
</dbReference>
<dbReference type="GeneID" id="25567710"/>
<keyword evidence="11" id="KW-0694">RNA-binding</keyword>